<dbReference type="Pfam" id="PF00756">
    <property type="entry name" value="Esterase"/>
    <property type="match status" value="1"/>
</dbReference>
<dbReference type="EMBL" id="NFJD01000003">
    <property type="protein sequence ID" value="OUO56483.1"/>
    <property type="molecule type" value="Genomic_DNA"/>
</dbReference>
<dbReference type="RefSeq" id="WP_087288442.1">
    <property type="nucleotide sequence ID" value="NZ_NFJD01000003.1"/>
</dbReference>
<dbReference type="SUPFAM" id="SSF53474">
    <property type="entry name" value="alpha/beta-Hydrolases"/>
    <property type="match status" value="1"/>
</dbReference>
<dbReference type="Gene3D" id="3.40.50.1820">
    <property type="entry name" value="alpha/beta hydrolase"/>
    <property type="match status" value="1"/>
</dbReference>
<protein>
    <recommendedName>
        <fullName evidence="4">Ig-like domain-containing protein</fullName>
    </recommendedName>
</protein>
<organism evidence="2 3">
    <name type="scientific">Candidatus Avelusimicrobium gallicola</name>
    <dbReference type="NCBI Taxonomy" id="2562704"/>
    <lineage>
        <taxon>Bacteria</taxon>
        <taxon>Pseudomonadati</taxon>
        <taxon>Elusimicrobiota</taxon>
        <taxon>Elusimicrobia</taxon>
        <taxon>Elusimicrobiales</taxon>
        <taxon>Elusimicrobiaceae</taxon>
        <taxon>Candidatus Avelusimicrobium</taxon>
    </lineage>
</organism>
<reference evidence="3" key="1">
    <citation type="submission" date="2017-04" db="EMBL/GenBank/DDBJ databases">
        <title>Function of individual gut microbiota members based on whole genome sequencing of pure cultures obtained from chicken caecum.</title>
        <authorList>
            <person name="Medvecky M."/>
            <person name="Cejkova D."/>
            <person name="Polansky O."/>
            <person name="Karasova D."/>
            <person name="Kubasova T."/>
            <person name="Cizek A."/>
            <person name="Rychlik I."/>
        </authorList>
    </citation>
    <scope>NUCLEOTIDE SEQUENCE [LARGE SCALE GENOMIC DNA]</scope>
    <source>
        <strain evidence="3">An273</strain>
    </source>
</reference>
<dbReference type="InterPro" id="IPR000801">
    <property type="entry name" value="Esterase-like"/>
</dbReference>
<dbReference type="InterPro" id="IPR029058">
    <property type="entry name" value="AB_hydrolase_fold"/>
</dbReference>
<keyword evidence="3" id="KW-1185">Reference proteome</keyword>
<gene>
    <name evidence="2" type="ORF">B5F75_04625</name>
</gene>
<evidence type="ECO:0000313" key="2">
    <source>
        <dbReference type="EMBL" id="OUO56483.1"/>
    </source>
</evidence>
<keyword evidence="1" id="KW-0732">Signal</keyword>
<accession>A0A1Y4DBG0</accession>
<dbReference type="OrthoDB" id="9803578at2"/>
<evidence type="ECO:0000256" key="1">
    <source>
        <dbReference type="SAM" id="SignalP"/>
    </source>
</evidence>
<feature type="chain" id="PRO_5011009261" description="Ig-like domain-containing protein" evidence="1">
    <location>
        <begin position="20"/>
        <end position="323"/>
    </location>
</feature>
<evidence type="ECO:0008006" key="4">
    <source>
        <dbReference type="Google" id="ProtNLM"/>
    </source>
</evidence>
<sequence length="323" mass="35296">MKKFYLALACLLMASWGMAQEEEIMIINPGRETFVHFPSAVLGNQHTLTVFLPEKAVPLSKRYPVVYVLGAGPKNAQEAQDFVEKNHVLAVGIDFTEEDYQNREQIIEFISRELIPYIDTNYLTFADSSHRGIAAQGKNAALTALALLAKPHLFGAVALASGADAIEQFQLPLSGAPRIFVTGRQSELALAQQKLEQAGLEYGKNFALAYVSSAAGLFEGVDWNYLSAPQQDVTLRRLKAEVDCPVLTLDSDEKSILTVTARLNNGATFAYVPDSLRISPPYLNWNPLKGELTPVAGAEPGKVKISGGVDKKAFSVKIKLKKQ</sequence>
<dbReference type="Proteomes" id="UP000196368">
    <property type="component" value="Unassembled WGS sequence"/>
</dbReference>
<comment type="caution">
    <text evidence="2">The sequence shown here is derived from an EMBL/GenBank/DDBJ whole genome shotgun (WGS) entry which is preliminary data.</text>
</comment>
<dbReference type="AlphaFoldDB" id="A0A1Y4DBG0"/>
<evidence type="ECO:0000313" key="3">
    <source>
        <dbReference type="Proteomes" id="UP000196368"/>
    </source>
</evidence>
<proteinExistence type="predicted"/>
<feature type="signal peptide" evidence="1">
    <location>
        <begin position="1"/>
        <end position="19"/>
    </location>
</feature>
<name>A0A1Y4DBG0_9BACT</name>